<accession>B3N9E7</accession>
<sequence>MLKLDTKGGIICSGCLSIAFAITYLALRDDYFWRNVLFELGIHISSLQILASLVLIAGAIKQNYKLFVPWMITTGFFMYLMVYLVFGETWILGSAIAVPFIVYLGCALYSVQKALDRMRKEEPPAYTNLSDKNFINHI</sequence>
<keyword evidence="1" id="KW-0812">Transmembrane</keyword>
<proteinExistence type="predicted"/>
<dbReference type="Proteomes" id="UP000008711">
    <property type="component" value="Unassembled WGS sequence"/>
</dbReference>
<feature type="transmembrane region" description="Helical" evidence="1">
    <location>
        <begin position="40"/>
        <end position="60"/>
    </location>
</feature>
<keyword evidence="1" id="KW-0472">Membrane</keyword>
<dbReference type="PhylomeDB" id="B3N9E7"/>
<feature type="transmembrane region" description="Helical" evidence="1">
    <location>
        <begin position="92"/>
        <end position="111"/>
    </location>
</feature>
<evidence type="ECO:0000313" key="2">
    <source>
        <dbReference type="EMBL" id="EDV59634.1"/>
    </source>
</evidence>
<gene>
    <name evidence="2" type="primary">Dere\GG23302</name>
    <name evidence="2" type="synonym">dere_GLEANR_8136</name>
    <name evidence="2" type="synonym">GG23302</name>
    <name evidence="2" type="ORF">Dere_GG23302</name>
</gene>
<dbReference type="OMA" id="DDYFWRN"/>
<organism evidence="2 3">
    <name type="scientific">Drosophila erecta</name>
    <name type="common">Fruit fly</name>
    <dbReference type="NCBI Taxonomy" id="7220"/>
    <lineage>
        <taxon>Eukaryota</taxon>
        <taxon>Metazoa</taxon>
        <taxon>Ecdysozoa</taxon>
        <taxon>Arthropoda</taxon>
        <taxon>Hexapoda</taxon>
        <taxon>Insecta</taxon>
        <taxon>Pterygota</taxon>
        <taxon>Neoptera</taxon>
        <taxon>Endopterygota</taxon>
        <taxon>Diptera</taxon>
        <taxon>Brachycera</taxon>
        <taxon>Muscomorpha</taxon>
        <taxon>Ephydroidea</taxon>
        <taxon>Drosophilidae</taxon>
        <taxon>Drosophila</taxon>
        <taxon>Sophophora</taxon>
    </lineage>
</organism>
<feature type="transmembrane region" description="Helical" evidence="1">
    <location>
        <begin position="67"/>
        <end position="86"/>
    </location>
</feature>
<reference evidence="2 3" key="2">
    <citation type="journal article" date="2008" name="Bioinformatics">
        <title>Assembly reconciliation.</title>
        <authorList>
            <person name="Zimin A.V."/>
            <person name="Smith D.R."/>
            <person name="Sutton G."/>
            <person name="Yorke J.A."/>
        </authorList>
    </citation>
    <scope>NUCLEOTIDE SEQUENCE [LARGE SCALE GENOMIC DNA]</scope>
    <source>
        <strain evidence="2 3">TSC#14021-0224.01</strain>
    </source>
</reference>
<dbReference type="AlphaFoldDB" id="B3N9E7"/>
<name>B3N9E7_DROER</name>
<dbReference type="EMBL" id="CH954177">
    <property type="protein sequence ID" value="EDV59634.1"/>
    <property type="molecule type" value="Genomic_DNA"/>
</dbReference>
<protein>
    <submittedName>
        <fullName evidence="2">Uncharacterized protein</fullName>
    </submittedName>
</protein>
<dbReference type="OrthoDB" id="7811175at2759"/>
<evidence type="ECO:0000256" key="1">
    <source>
        <dbReference type="SAM" id="Phobius"/>
    </source>
</evidence>
<keyword evidence="3" id="KW-1185">Reference proteome</keyword>
<dbReference type="HOGENOM" id="CLU_1817800_0_0_1"/>
<reference evidence="2 3" key="1">
    <citation type="journal article" date="2007" name="Nature">
        <title>Evolution of genes and genomes on the Drosophila phylogeny.</title>
        <authorList>
            <consortium name="Drosophila 12 Genomes Consortium"/>
            <person name="Clark A.G."/>
            <person name="Eisen M.B."/>
            <person name="Smith D.R."/>
            <person name="Bergman C.M."/>
            <person name="Oliver B."/>
            <person name="Markow T.A."/>
            <person name="Kaufman T.C."/>
            <person name="Kellis M."/>
            <person name="Gelbart W."/>
            <person name="Iyer V.N."/>
            <person name="Pollard D.A."/>
            <person name="Sackton T.B."/>
            <person name="Larracuente A.M."/>
            <person name="Singh N.D."/>
            <person name="Abad J.P."/>
            <person name="Abt D.N."/>
            <person name="Adryan B."/>
            <person name="Aguade M."/>
            <person name="Akashi H."/>
            <person name="Anderson W.W."/>
            <person name="Aquadro C.F."/>
            <person name="Ardell D.H."/>
            <person name="Arguello R."/>
            <person name="Artieri C.G."/>
            <person name="Barbash D.A."/>
            <person name="Barker D."/>
            <person name="Barsanti P."/>
            <person name="Batterham P."/>
            <person name="Batzoglou S."/>
            <person name="Begun D."/>
            <person name="Bhutkar A."/>
            <person name="Blanco E."/>
            <person name="Bosak S.A."/>
            <person name="Bradley R.K."/>
            <person name="Brand A.D."/>
            <person name="Brent M.R."/>
            <person name="Brooks A.N."/>
            <person name="Brown R.H."/>
            <person name="Butlin R.K."/>
            <person name="Caggese C."/>
            <person name="Calvi B.R."/>
            <person name="Bernardo de Carvalho A."/>
            <person name="Caspi A."/>
            <person name="Castrezana S."/>
            <person name="Celniker S.E."/>
            <person name="Chang J.L."/>
            <person name="Chapple C."/>
            <person name="Chatterji S."/>
            <person name="Chinwalla A."/>
            <person name="Civetta A."/>
            <person name="Clifton S.W."/>
            <person name="Comeron J.M."/>
            <person name="Costello J.C."/>
            <person name="Coyne J.A."/>
            <person name="Daub J."/>
            <person name="David R.G."/>
            <person name="Delcher A.L."/>
            <person name="Delehaunty K."/>
            <person name="Do C.B."/>
            <person name="Ebling H."/>
            <person name="Edwards K."/>
            <person name="Eickbush T."/>
            <person name="Evans J.D."/>
            <person name="Filipski A."/>
            <person name="Findeiss S."/>
            <person name="Freyhult E."/>
            <person name="Fulton L."/>
            <person name="Fulton R."/>
            <person name="Garcia A.C."/>
            <person name="Gardiner A."/>
            <person name="Garfield D.A."/>
            <person name="Garvin B.E."/>
            <person name="Gibson G."/>
            <person name="Gilbert D."/>
            <person name="Gnerre S."/>
            <person name="Godfrey J."/>
            <person name="Good R."/>
            <person name="Gotea V."/>
            <person name="Gravely B."/>
            <person name="Greenberg A.J."/>
            <person name="Griffiths-Jones S."/>
            <person name="Gross S."/>
            <person name="Guigo R."/>
            <person name="Gustafson E.A."/>
            <person name="Haerty W."/>
            <person name="Hahn M.W."/>
            <person name="Halligan D.L."/>
            <person name="Halpern A.L."/>
            <person name="Halter G.M."/>
            <person name="Han M.V."/>
            <person name="Heger A."/>
            <person name="Hillier L."/>
            <person name="Hinrichs A.S."/>
            <person name="Holmes I."/>
            <person name="Hoskins R.A."/>
            <person name="Hubisz M.J."/>
            <person name="Hultmark D."/>
            <person name="Huntley M.A."/>
            <person name="Jaffe D.B."/>
            <person name="Jagadeeshan S."/>
            <person name="Jeck W.R."/>
            <person name="Johnson J."/>
            <person name="Jones C.D."/>
            <person name="Jordan W.C."/>
            <person name="Karpen G.H."/>
            <person name="Kataoka E."/>
            <person name="Keightley P.D."/>
            <person name="Kheradpour P."/>
            <person name="Kirkness E.F."/>
            <person name="Koerich L.B."/>
            <person name="Kristiansen K."/>
            <person name="Kudrna D."/>
            <person name="Kulathinal R.J."/>
            <person name="Kumar S."/>
            <person name="Kwok R."/>
            <person name="Lander E."/>
            <person name="Langley C.H."/>
            <person name="Lapoint R."/>
            <person name="Lazzaro B.P."/>
            <person name="Lee S.J."/>
            <person name="Levesque L."/>
            <person name="Li R."/>
            <person name="Lin C.F."/>
            <person name="Lin M.F."/>
            <person name="Lindblad-Toh K."/>
            <person name="Llopart A."/>
            <person name="Long M."/>
            <person name="Low L."/>
            <person name="Lozovsky E."/>
            <person name="Lu J."/>
            <person name="Luo M."/>
            <person name="Machado C.A."/>
            <person name="Makalowski W."/>
            <person name="Marzo M."/>
            <person name="Matsuda M."/>
            <person name="Matzkin L."/>
            <person name="McAllister B."/>
            <person name="McBride C.S."/>
            <person name="McKernan B."/>
            <person name="McKernan K."/>
            <person name="Mendez-Lago M."/>
            <person name="Minx P."/>
            <person name="Mollenhauer M.U."/>
            <person name="Montooth K."/>
            <person name="Mount S.M."/>
            <person name="Mu X."/>
            <person name="Myers E."/>
            <person name="Negre B."/>
            <person name="Newfeld S."/>
            <person name="Nielsen R."/>
            <person name="Noor M.A."/>
            <person name="O'Grady P."/>
            <person name="Pachter L."/>
            <person name="Papaceit M."/>
            <person name="Parisi M.J."/>
            <person name="Parisi M."/>
            <person name="Parts L."/>
            <person name="Pedersen J.S."/>
            <person name="Pesole G."/>
            <person name="Phillippy A.M."/>
            <person name="Ponting C.P."/>
            <person name="Pop M."/>
            <person name="Porcelli D."/>
            <person name="Powell J.R."/>
            <person name="Prohaska S."/>
            <person name="Pruitt K."/>
            <person name="Puig M."/>
            <person name="Quesneville H."/>
            <person name="Ram K.R."/>
            <person name="Rand D."/>
            <person name="Rasmussen M.D."/>
            <person name="Reed L.K."/>
            <person name="Reenan R."/>
            <person name="Reily A."/>
            <person name="Remington K.A."/>
            <person name="Rieger T.T."/>
            <person name="Ritchie M.G."/>
            <person name="Robin C."/>
            <person name="Rogers Y.H."/>
            <person name="Rohde C."/>
            <person name="Rozas J."/>
            <person name="Rubenfield M.J."/>
            <person name="Ruiz A."/>
            <person name="Russo S."/>
            <person name="Salzberg S.L."/>
            <person name="Sanchez-Gracia A."/>
            <person name="Saranga D.J."/>
            <person name="Sato H."/>
            <person name="Schaeffer S.W."/>
            <person name="Schatz M.C."/>
            <person name="Schlenke T."/>
            <person name="Schwartz R."/>
            <person name="Segarra C."/>
            <person name="Singh R.S."/>
            <person name="Sirot L."/>
            <person name="Sirota M."/>
            <person name="Sisneros N.B."/>
            <person name="Smith C.D."/>
            <person name="Smith T.F."/>
            <person name="Spieth J."/>
            <person name="Stage D.E."/>
            <person name="Stark A."/>
            <person name="Stephan W."/>
            <person name="Strausberg R.L."/>
            <person name="Strempel S."/>
            <person name="Sturgill D."/>
            <person name="Sutton G."/>
            <person name="Sutton G.G."/>
            <person name="Tao W."/>
            <person name="Teichmann S."/>
            <person name="Tobari Y.N."/>
            <person name="Tomimura Y."/>
            <person name="Tsolas J.M."/>
            <person name="Valente V.L."/>
            <person name="Venter E."/>
            <person name="Venter J.C."/>
            <person name="Vicario S."/>
            <person name="Vieira F.G."/>
            <person name="Vilella A.J."/>
            <person name="Villasante A."/>
            <person name="Walenz B."/>
            <person name="Wang J."/>
            <person name="Wasserman M."/>
            <person name="Watts T."/>
            <person name="Wilson D."/>
            <person name="Wilson R.K."/>
            <person name="Wing R.A."/>
            <person name="Wolfner M.F."/>
            <person name="Wong A."/>
            <person name="Wong G.K."/>
            <person name="Wu C.I."/>
            <person name="Wu G."/>
            <person name="Yamamoto D."/>
            <person name="Yang H.P."/>
            <person name="Yang S.P."/>
            <person name="Yorke J.A."/>
            <person name="Yoshida K."/>
            <person name="Zdobnov E."/>
            <person name="Zhang P."/>
            <person name="Zhang Y."/>
            <person name="Zimin A.V."/>
            <person name="Baldwin J."/>
            <person name="Abdouelleil A."/>
            <person name="Abdulkadir J."/>
            <person name="Abebe A."/>
            <person name="Abera B."/>
            <person name="Abreu J."/>
            <person name="Acer S.C."/>
            <person name="Aftuck L."/>
            <person name="Alexander A."/>
            <person name="An P."/>
            <person name="Anderson E."/>
            <person name="Anderson S."/>
            <person name="Arachi H."/>
            <person name="Azer M."/>
            <person name="Bachantsang P."/>
            <person name="Barry A."/>
            <person name="Bayul T."/>
            <person name="Berlin A."/>
            <person name="Bessette D."/>
            <person name="Bloom T."/>
            <person name="Blye J."/>
            <person name="Boguslavskiy L."/>
            <person name="Bonnet C."/>
            <person name="Boukhgalter B."/>
            <person name="Bourzgui I."/>
            <person name="Brown A."/>
            <person name="Cahill P."/>
            <person name="Channer S."/>
            <person name="Cheshatsang Y."/>
            <person name="Chuda L."/>
            <person name="Citroen M."/>
            <person name="Collymore A."/>
            <person name="Cooke P."/>
            <person name="Costello M."/>
            <person name="D'Aco K."/>
            <person name="Daza R."/>
            <person name="De Haan G."/>
            <person name="DeGray S."/>
            <person name="DeMaso C."/>
            <person name="Dhargay N."/>
            <person name="Dooley K."/>
            <person name="Dooley E."/>
            <person name="Doricent M."/>
            <person name="Dorje P."/>
            <person name="Dorjee K."/>
            <person name="Dupes A."/>
            <person name="Elong R."/>
            <person name="Falk J."/>
            <person name="Farina A."/>
            <person name="Faro S."/>
            <person name="Ferguson D."/>
            <person name="Fisher S."/>
            <person name="Foley C.D."/>
            <person name="Franke A."/>
            <person name="Friedrich D."/>
            <person name="Gadbois L."/>
            <person name="Gearin G."/>
            <person name="Gearin C.R."/>
            <person name="Giannoukos G."/>
            <person name="Goode T."/>
            <person name="Graham J."/>
            <person name="Grandbois E."/>
            <person name="Grewal S."/>
            <person name="Gyaltsen K."/>
            <person name="Hafez N."/>
            <person name="Hagos B."/>
            <person name="Hall J."/>
            <person name="Henson C."/>
            <person name="Hollinger A."/>
            <person name="Honan T."/>
            <person name="Huard M.D."/>
            <person name="Hughes L."/>
            <person name="Hurhula B."/>
            <person name="Husby M.E."/>
            <person name="Kamat A."/>
            <person name="Kanga B."/>
            <person name="Kashin S."/>
            <person name="Khazanovich D."/>
            <person name="Kisner P."/>
            <person name="Lance K."/>
            <person name="Lara M."/>
            <person name="Lee W."/>
            <person name="Lennon N."/>
            <person name="Letendre F."/>
            <person name="LeVine R."/>
            <person name="Lipovsky A."/>
            <person name="Liu X."/>
            <person name="Liu J."/>
            <person name="Liu S."/>
            <person name="Lokyitsang T."/>
            <person name="Lokyitsang Y."/>
            <person name="Lubonja R."/>
            <person name="Lui A."/>
            <person name="MacDonald P."/>
            <person name="Magnisalis V."/>
            <person name="Maru K."/>
            <person name="Matthews C."/>
            <person name="McCusker W."/>
            <person name="McDonough S."/>
            <person name="Mehta T."/>
            <person name="Meldrim J."/>
            <person name="Meneus L."/>
            <person name="Mihai O."/>
            <person name="Mihalev A."/>
            <person name="Mihova T."/>
            <person name="Mittelman R."/>
            <person name="Mlenga V."/>
            <person name="Montmayeur A."/>
            <person name="Mulrain L."/>
            <person name="Navidi A."/>
            <person name="Naylor J."/>
            <person name="Negash T."/>
            <person name="Nguyen T."/>
            <person name="Nguyen N."/>
            <person name="Nicol R."/>
            <person name="Norbu C."/>
            <person name="Norbu N."/>
            <person name="Novod N."/>
            <person name="O'Neill B."/>
            <person name="Osman S."/>
            <person name="Markiewicz E."/>
            <person name="Oyono O.L."/>
            <person name="Patti C."/>
            <person name="Phunkhang P."/>
            <person name="Pierre F."/>
            <person name="Priest M."/>
            <person name="Raghuraman S."/>
            <person name="Rege F."/>
            <person name="Reyes R."/>
            <person name="Rise C."/>
            <person name="Rogov P."/>
            <person name="Ross K."/>
            <person name="Ryan E."/>
            <person name="Settipalli S."/>
            <person name="Shea T."/>
            <person name="Sherpa N."/>
            <person name="Shi L."/>
            <person name="Shih D."/>
            <person name="Sparrow T."/>
            <person name="Spaulding J."/>
            <person name="Stalker J."/>
            <person name="Stange-Thomann N."/>
            <person name="Stavropoulos S."/>
            <person name="Stone C."/>
            <person name="Strader C."/>
            <person name="Tesfaye S."/>
            <person name="Thomson T."/>
            <person name="Thoulutsang Y."/>
            <person name="Thoulutsang D."/>
            <person name="Topham K."/>
            <person name="Topping I."/>
            <person name="Tsamla T."/>
            <person name="Vassiliev H."/>
            <person name="Vo A."/>
            <person name="Wangchuk T."/>
            <person name="Wangdi T."/>
            <person name="Weiand M."/>
            <person name="Wilkinson J."/>
            <person name="Wilson A."/>
            <person name="Yadav S."/>
            <person name="Young G."/>
            <person name="Yu Q."/>
            <person name="Zembek L."/>
            <person name="Zhong D."/>
            <person name="Zimmer A."/>
            <person name="Zwirko Z."/>
            <person name="Jaffe D.B."/>
            <person name="Alvarez P."/>
            <person name="Brockman W."/>
            <person name="Butler J."/>
            <person name="Chin C."/>
            <person name="Gnerre S."/>
            <person name="Grabherr M."/>
            <person name="Kleber M."/>
            <person name="Mauceli E."/>
            <person name="MacCallum I."/>
        </authorList>
    </citation>
    <scope>NUCLEOTIDE SEQUENCE [LARGE SCALE GENOMIC DNA]</scope>
    <source>
        <strain evidence="2 3">TSC#14021-0224.01</strain>
    </source>
</reference>
<evidence type="ECO:0000313" key="3">
    <source>
        <dbReference type="Proteomes" id="UP000008711"/>
    </source>
</evidence>
<keyword evidence="1" id="KW-1133">Transmembrane helix</keyword>
<dbReference type="KEGG" id="der:6541992"/>
<feature type="transmembrane region" description="Helical" evidence="1">
    <location>
        <begin position="9"/>
        <end position="28"/>
    </location>
</feature>